<dbReference type="EMBL" id="MRWD01000044">
    <property type="protein sequence ID" value="ORJ20008.1"/>
    <property type="molecule type" value="Genomic_DNA"/>
</dbReference>
<accession>A0ABX3TY70</accession>
<name>A0ABX3TY70_9GAMM</name>
<organism evidence="1 2">
    <name type="scientific">Rouxiella silvae</name>
    <dbReference type="NCBI Taxonomy" id="1646373"/>
    <lineage>
        <taxon>Bacteria</taxon>
        <taxon>Pseudomonadati</taxon>
        <taxon>Pseudomonadota</taxon>
        <taxon>Gammaproteobacteria</taxon>
        <taxon>Enterobacterales</taxon>
        <taxon>Yersiniaceae</taxon>
        <taxon>Rouxiella</taxon>
    </lineage>
</organism>
<dbReference type="InterPro" id="IPR010557">
    <property type="entry name" value="DUF1133"/>
</dbReference>
<dbReference type="Proteomes" id="UP000192722">
    <property type="component" value="Unassembled WGS sequence"/>
</dbReference>
<comment type="caution">
    <text evidence="1">The sequence shown here is derived from an EMBL/GenBank/DDBJ whole genome shotgun (WGS) entry which is preliminary data.</text>
</comment>
<keyword evidence="2" id="KW-1185">Reference proteome</keyword>
<dbReference type="Pfam" id="PF06576">
    <property type="entry name" value="DUF1133"/>
    <property type="match status" value="1"/>
</dbReference>
<proteinExistence type="predicted"/>
<sequence length="189" mass="21119">MIYPENVGPAGDELHLKTLESIWLVGKLKMWGRWSRISSNSSVNGVFARLLAKDKISKTALNSAIKKLNQAGISKEELFQYFGNLDQQKTHSSLTHCTDTEGLLIDGVIGVALFDTPGLITIVKDRYVKGLSKKEMAEDLQAAFPKLSLRTCQRRIDTWLVASEIILFTAMFEAFEKGIEQDDKKALTI</sequence>
<evidence type="ECO:0000313" key="2">
    <source>
        <dbReference type="Proteomes" id="UP000192722"/>
    </source>
</evidence>
<reference evidence="1 2" key="1">
    <citation type="journal article" date="2017" name="Int. J. Syst. Evol. Microbiol.">
        <title>Rouxiella badensis sp. nov. and Rouxiella silvae sp. nov. isolated from peat bog soil in Germany and emendation of the genus description.</title>
        <authorList>
            <person name="Le Fleche-Mateos A."/>
            <person name="Kugler J.H."/>
            <person name="Hansen S.H."/>
            <person name="Syldatk C."/>
            <person name="Hausmann R."/>
            <person name="Lomprez F."/>
            <person name="Vandenbogaert M."/>
            <person name="Manuguerra J.C."/>
            <person name="Grimont P.A."/>
        </authorList>
    </citation>
    <scope>NUCLEOTIDE SEQUENCE [LARGE SCALE GENOMIC DNA]</scope>
    <source>
        <strain evidence="1 2">213</strain>
    </source>
</reference>
<evidence type="ECO:0000313" key="1">
    <source>
        <dbReference type="EMBL" id="ORJ20008.1"/>
    </source>
</evidence>
<gene>
    <name evidence="1" type="ORF">BS639_17080</name>
</gene>
<protein>
    <recommendedName>
        <fullName evidence="3">DUF1133 family protein</fullName>
    </recommendedName>
</protein>
<dbReference type="RefSeq" id="WP_084983714.1">
    <property type="nucleotide sequence ID" value="NZ_CBCSCF010000010.1"/>
</dbReference>
<evidence type="ECO:0008006" key="3">
    <source>
        <dbReference type="Google" id="ProtNLM"/>
    </source>
</evidence>